<feature type="transmembrane region" description="Helical" evidence="1">
    <location>
        <begin position="65"/>
        <end position="92"/>
    </location>
</feature>
<evidence type="ECO:0000256" key="1">
    <source>
        <dbReference type="SAM" id="Phobius"/>
    </source>
</evidence>
<evidence type="ECO:0000313" key="2">
    <source>
        <dbReference type="EMBL" id="MCW9712274.1"/>
    </source>
</evidence>
<keyword evidence="1" id="KW-0812">Transmembrane</keyword>
<proteinExistence type="predicted"/>
<feature type="transmembrane region" description="Helical" evidence="1">
    <location>
        <begin position="41"/>
        <end position="58"/>
    </location>
</feature>
<organism evidence="2 3">
    <name type="scientific">Fodinibius salicampi</name>
    <dbReference type="NCBI Taxonomy" id="1920655"/>
    <lineage>
        <taxon>Bacteria</taxon>
        <taxon>Pseudomonadati</taxon>
        <taxon>Balneolota</taxon>
        <taxon>Balneolia</taxon>
        <taxon>Balneolales</taxon>
        <taxon>Balneolaceae</taxon>
        <taxon>Fodinibius</taxon>
    </lineage>
</organism>
<keyword evidence="1" id="KW-0472">Membrane</keyword>
<accession>A0ABT3PWN4</accession>
<dbReference type="EMBL" id="JAJNDC010000001">
    <property type="protein sequence ID" value="MCW9712274.1"/>
    <property type="molecule type" value="Genomic_DNA"/>
</dbReference>
<gene>
    <name evidence="2" type="ORF">LQ318_05075</name>
</gene>
<name>A0ABT3PWN4_9BACT</name>
<sequence length="117" mass="13253">MKTLLRIEEIGIFALAIFLFAQTTFDWWWFPLLLLAPDISMAGYLFNPGAGSVLYNIFHHKAVAVVLYMVGYTWSMPVIELAGIIILGHAAMDRIFGYGLKYADSFKHTHLGWIGKK</sequence>
<feature type="transmembrane region" description="Helical" evidence="1">
    <location>
        <begin position="12"/>
        <end position="29"/>
    </location>
</feature>
<keyword evidence="1" id="KW-1133">Transmembrane helix</keyword>
<evidence type="ECO:0000313" key="3">
    <source>
        <dbReference type="Proteomes" id="UP001207337"/>
    </source>
</evidence>
<keyword evidence="3" id="KW-1185">Reference proteome</keyword>
<dbReference type="Pfam" id="PF14079">
    <property type="entry name" value="DUF4260"/>
    <property type="match status" value="1"/>
</dbReference>
<dbReference type="Proteomes" id="UP001207337">
    <property type="component" value="Unassembled WGS sequence"/>
</dbReference>
<comment type="caution">
    <text evidence="2">The sequence shown here is derived from an EMBL/GenBank/DDBJ whole genome shotgun (WGS) entry which is preliminary data.</text>
</comment>
<protein>
    <submittedName>
        <fullName evidence="2">DUF4260 domain-containing protein</fullName>
    </submittedName>
</protein>
<dbReference type="InterPro" id="IPR025356">
    <property type="entry name" value="DUF4260"/>
</dbReference>
<reference evidence="2 3" key="1">
    <citation type="submission" date="2021-11" db="EMBL/GenBank/DDBJ databases">
        <title>Aliifidinibius sp. nov., a new bacterium isolated from saline soil.</title>
        <authorList>
            <person name="Galisteo C."/>
            <person name="De La Haba R."/>
            <person name="Sanchez-Porro C."/>
            <person name="Ventosa A."/>
        </authorList>
    </citation>
    <scope>NUCLEOTIDE SEQUENCE [LARGE SCALE GENOMIC DNA]</scope>
    <source>
        <strain evidence="2 3">KACC 190600</strain>
    </source>
</reference>
<dbReference type="RefSeq" id="WP_265788097.1">
    <property type="nucleotide sequence ID" value="NZ_BAABRS010000001.1"/>
</dbReference>